<feature type="compositionally biased region" description="Basic and acidic residues" evidence="2">
    <location>
        <begin position="398"/>
        <end position="407"/>
    </location>
</feature>
<proteinExistence type="predicted"/>
<dbReference type="InterPro" id="IPR050483">
    <property type="entry name" value="CoA-transferase_III_domain"/>
</dbReference>
<evidence type="ECO:0000256" key="2">
    <source>
        <dbReference type="SAM" id="MobiDB-lite"/>
    </source>
</evidence>
<feature type="region of interest" description="Disordered" evidence="2">
    <location>
        <begin position="381"/>
        <end position="407"/>
    </location>
</feature>
<keyword evidence="1 3" id="KW-0808">Transferase</keyword>
<dbReference type="Gene3D" id="3.40.50.10540">
    <property type="entry name" value="Crotonobetainyl-coa:carnitine coa-transferase, domain 1"/>
    <property type="match status" value="1"/>
</dbReference>
<dbReference type="Proteomes" id="UP000199120">
    <property type="component" value="Unassembled WGS sequence"/>
</dbReference>
<organism evidence="3 4">
    <name type="scientific">Paraburkholderia caballeronis</name>
    <dbReference type="NCBI Taxonomy" id="416943"/>
    <lineage>
        <taxon>Bacteria</taxon>
        <taxon>Pseudomonadati</taxon>
        <taxon>Pseudomonadota</taxon>
        <taxon>Betaproteobacteria</taxon>
        <taxon>Burkholderiales</taxon>
        <taxon>Burkholderiaceae</taxon>
        <taxon>Paraburkholderia</taxon>
    </lineage>
</organism>
<dbReference type="InterPro" id="IPR023606">
    <property type="entry name" value="CoA-Trfase_III_dom_1_sf"/>
</dbReference>
<dbReference type="RefSeq" id="WP_090552496.1">
    <property type="nucleotide sequence ID" value="NZ_FNSR01000003.1"/>
</dbReference>
<sequence length="407" mass="43197">MTQSAASADAVATAASTDGREARRPLDGITVVEIGTSVAAPYACLVLADLGARIVKVENPDGGDYARGWGPPFWGDTSSTFVALNRGKQSVALDLASPDGNAALRALIVGLADVVVQNLRPGLLEKFGFDVDALRREKPSLIWCDIGAFGTRGPLREKPGYDPLAQATAGIMSVTGEPARPPVRVGVSLVDMGSGMWSVIGVLAQLLERERTGAGGRIQTSLFETALAWMTIPLANYEASGEVLPPQGSGTQQIVPYQAFRARDAWLMIAAGNDNLFRKLCRVLGRPDLAENDVYATNAGRVRSRDALIATLQQTIATFDAQPLAERLDAAGVPNAPLLGVEDVPTHPQTVALQMRAPCDGDTLPLMGIPLSFDGLRPRSTARSPSLGEHNATWIDQDAIRESTHED</sequence>
<dbReference type="InterPro" id="IPR003673">
    <property type="entry name" value="CoA-Trfase_fam_III"/>
</dbReference>
<dbReference type="InterPro" id="IPR044855">
    <property type="entry name" value="CoA-Trfase_III_dom3_sf"/>
</dbReference>
<evidence type="ECO:0000313" key="3">
    <source>
        <dbReference type="EMBL" id="SEK24560.1"/>
    </source>
</evidence>
<dbReference type="OrthoDB" id="5294844at2"/>
<evidence type="ECO:0000313" key="4">
    <source>
        <dbReference type="Proteomes" id="UP000199120"/>
    </source>
</evidence>
<reference evidence="4" key="1">
    <citation type="submission" date="2016-10" db="EMBL/GenBank/DDBJ databases">
        <authorList>
            <person name="Varghese N."/>
            <person name="Submissions S."/>
        </authorList>
    </citation>
    <scope>NUCLEOTIDE SEQUENCE [LARGE SCALE GENOMIC DNA]</scope>
    <source>
        <strain evidence="4">LMG 26416</strain>
    </source>
</reference>
<dbReference type="Gene3D" id="3.30.1540.10">
    <property type="entry name" value="formyl-coa transferase, domain 3"/>
    <property type="match status" value="1"/>
</dbReference>
<protein>
    <submittedName>
        <fullName evidence="3">Crotonobetainyl-CoA:carnitine CoA-transferase CaiB</fullName>
    </submittedName>
</protein>
<dbReference type="STRING" id="416943.SAMN05445871_5958"/>
<gene>
    <name evidence="3" type="ORF">SAMN05192542_101303</name>
</gene>
<accession>A0A1H7FKB2</accession>
<keyword evidence="4" id="KW-1185">Reference proteome</keyword>
<name>A0A1H7FKB2_9BURK</name>
<dbReference type="AlphaFoldDB" id="A0A1H7FKB2"/>
<dbReference type="Pfam" id="PF02515">
    <property type="entry name" value="CoA_transf_3"/>
    <property type="match status" value="1"/>
</dbReference>
<evidence type="ECO:0000256" key="1">
    <source>
        <dbReference type="ARBA" id="ARBA00022679"/>
    </source>
</evidence>
<dbReference type="GO" id="GO:0008410">
    <property type="term" value="F:CoA-transferase activity"/>
    <property type="evidence" value="ECO:0007669"/>
    <property type="project" value="TreeGrafter"/>
</dbReference>
<dbReference type="PANTHER" id="PTHR48207:SF3">
    <property type="entry name" value="SUCCINATE--HYDROXYMETHYLGLUTARATE COA-TRANSFERASE"/>
    <property type="match status" value="1"/>
</dbReference>
<dbReference type="SUPFAM" id="SSF89796">
    <property type="entry name" value="CoA-transferase family III (CaiB/BaiF)"/>
    <property type="match status" value="1"/>
</dbReference>
<dbReference type="PANTHER" id="PTHR48207">
    <property type="entry name" value="SUCCINATE--HYDROXYMETHYLGLUTARATE COA-TRANSFERASE"/>
    <property type="match status" value="1"/>
</dbReference>
<dbReference type="EMBL" id="FOAJ01000001">
    <property type="protein sequence ID" value="SEK24560.1"/>
    <property type="molecule type" value="Genomic_DNA"/>
</dbReference>